<evidence type="ECO:0000256" key="1">
    <source>
        <dbReference type="PROSITE-ProRule" id="PRU00339"/>
    </source>
</evidence>
<keyword evidence="6" id="KW-1185">Reference proteome</keyword>
<dbReference type="InterPro" id="IPR018392">
    <property type="entry name" value="LysM"/>
</dbReference>
<dbReference type="InterPro" id="IPR011990">
    <property type="entry name" value="TPR-like_helical_dom_sf"/>
</dbReference>
<organism evidence="5 6">
    <name type="scientific">Geobacter hydrogenophilus</name>
    <dbReference type="NCBI Taxonomy" id="40983"/>
    <lineage>
        <taxon>Bacteria</taxon>
        <taxon>Pseudomonadati</taxon>
        <taxon>Thermodesulfobacteriota</taxon>
        <taxon>Desulfuromonadia</taxon>
        <taxon>Geobacterales</taxon>
        <taxon>Geobacteraceae</taxon>
        <taxon>Geobacter</taxon>
    </lineage>
</organism>
<dbReference type="InterPro" id="IPR019734">
    <property type="entry name" value="TPR_rpt"/>
</dbReference>
<dbReference type="PANTHER" id="PTHR34700:SF4">
    <property type="entry name" value="PHAGE-LIKE ELEMENT PBSX PROTEIN XKDP"/>
    <property type="match status" value="1"/>
</dbReference>
<dbReference type="EMBL" id="BSDS01000001">
    <property type="protein sequence ID" value="GLI37719.1"/>
    <property type="molecule type" value="Genomic_DNA"/>
</dbReference>
<dbReference type="AlphaFoldDB" id="A0A9W6FZL6"/>
<evidence type="ECO:0000313" key="5">
    <source>
        <dbReference type="EMBL" id="GLI37719.1"/>
    </source>
</evidence>
<evidence type="ECO:0000256" key="2">
    <source>
        <dbReference type="SAM" id="MobiDB-lite"/>
    </source>
</evidence>
<dbReference type="RefSeq" id="WP_214185782.1">
    <property type="nucleotide sequence ID" value="NZ_BSDS01000001.1"/>
</dbReference>
<comment type="caution">
    <text evidence="5">The sequence shown here is derived from an EMBL/GenBank/DDBJ whole genome shotgun (WGS) entry which is preliminary data.</text>
</comment>
<evidence type="ECO:0000313" key="6">
    <source>
        <dbReference type="Proteomes" id="UP001144352"/>
    </source>
</evidence>
<reference evidence="5" key="1">
    <citation type="submission" date="2022-12" db="EMBL/GenBank/DDBJ databases">
        <title>Reference genome sequencing for broad-spectrum identification of bacterial and archaeal isolates by mass spectrometry.</title>
        <authorList>
            <person name="Sekiguchi Y."/>
            <person name="Tourlousse D.M."/>
        </authorList>
    </citation>
    <scope>NUCLEOTIDE SEQUENCE</scope>
    <source>
        <strain evidence="5">H2</strain>
    </source>
</reference>
<dbReference type="Gene3D" id="3.10.350.10">
    <property type="entry name" value="LysM domain"/>
    <property type="match status" value="1"/>
</dbReference>
<feature type="signal peptide" evidence="3">
    <location>
        <begin position="1"/>
        <end position="25"/>
    </location>
</feature>
<dbReference type="SUPFAM" id="SSF48452">
    <property type="entry name" value="TPR-like"/>
    <property type="match status" value="1"/>
</dbReference>
<proteinExistence type="predicted"/>
<evidence type="ECO:0000256" key="3">
    <source>
        <dbReference type="SAM" id="SignalP"/>
    </source>
</evidence>
<dbReference type="SMART" id="SM00257">
    <property type="entry name" value="LysM"/>
    <property type="match status" value="1"/>
</dbReference>
<name>A0A9W6FZL6_9BACT</name>
<sequence length="234" mass="24811">MNGTLRLVASSLVLSLASLSSTSGAEYLRYAPEPSDGKPLAGPEEGVLVKRITIEKGDTLYGLSRKYSGKGTYFSQILLFNEIANPNLIYAGHKLLVPLPPGHGEGTAAPARRAKPAEKRKGARKHQAVTPAVPKAPKEAKPVGKVPAATTSPSLPPKASQVPASKTVSPSPATRKGEENEQTLFEKGVSAYKSGQYQQSLDAFDRFLARYPASPLAPDASLYRADALMKMAGQ</sequence>
<dbReference type="CDD" id="cd00118">
    <property type="entry name" value="LysM"/>
    <property type="match status" value="1"/>
</dbReference>
<dbReference type="Gene3D" id="1.25.40.10">
    <property type="entry name" value="Tetratricopeptide repeat domain"/>
    <property type="match status" value="1"/>
</dbReference>
<keyword evidence="1" id="KW-0802">TPR repeat</keyword>
<dbReference type="InterPro" id="IPR036779">
    <property type="entry name" value="LysM_dom_sf"/>
</dbReference>
<feature type="chain" id="PRO_5040797276" evidence="3">
    <location>
        <begin position="26"/>
        <end position="234"/>
    </location>
</feature>
<dbReference type="PANTHER" id="PTHR34700">
    <property type="entry name" value="POTASSIUM BINDING PROTEIN KBP"/>
    <property type="match status" value="1"/>
</dbReference>
<feature type="domain" description="LysM" evidence="4">
    <location>
        <begin position="50"/>
        <end position="97"/>
    </location>
</feature>
<feature type="repeat" description="TPR" evidence="1">
    <location>
        <begin position="181"/>
        <end position="214"/>
    </location>
</feature>
<evidence type="ECO:0000259" key="4">
    <source>
        <dbReference type="PROSITE" id="PS51782"/>
    </source>
</evidence>
<dbReference type="InterPro" id="IPR052196">
    <property type="entry name" value="Bact_Kbp"/>
</dbReference>
<keyword evidence="3" id="KW-0732">Signal</keyword>
<dbReference type="PROSITE" id="PS51782">
    <property type="entry name" value="LYSM"/>
    <property type="match status" value="1"/>
</dbReference>
<dbReference type="Proteomes" id="UP001144352">
    <property type="component" value="Unassembled WGS sequence"/>
</dbReference>
<feature type="region of interest" description="Disordered" evidence="2">
    <location>
        <begin position="103"/>
        <end position="180"/>
    </location>
</feature>
<dbReference type="PROSITE" id="PS50005">
    <property type="entry name" value="TPR"/>
    <property type="match status" value="1"/>
</dbReference>
<gene>
    <name evidence="5" type="ORF">GHYDROH2_12200</name>
</gene>
<feature type="compositionally biased region" description="Polar residues" evidence="2">
    <location>
        <begin position="162"/>
        <end position="172"/>
    </location>
</feature>
<accession>A0A9W6FZL6</accession>
<dbReference type="Pfam" id="PF01476">
    <property type="entry name" value="LysM"/>
    <property type="match status" value="1"/>
</dbReference>
<protein>
    <submittedName>
        <fullName evidence="5">Peptidoglycan-binding protein LysM</fullName>
    </submittedName>
</protein>
<dbReference type="SUPFAM" id="SSF54106">
    <property type="entry name" value="LysM domain"/>
    <property type="match status" value="1"/>
</dbReference>